<evidence type="ECO:0000256" key="4">
    <source>
        <dbReference type="ARBA" id="ARBA00022692"/>
    </source>
</evidence>
<dbReference type="InterPro" id="IPR003416">
    <property type="entry name" value="MgtC/SapB/SrpB/YhiD_fam"/>
</dbReference>
<evidence type="ECO:0000256" key="6">
    <source>
        <dbReference type="ARBA" id="ARBA00023136"/>
    </source>
</evidence>
<dbReference type="Pfam" id="PF02308">
    <property type="entry name" value="MgtC"/>
    <property type="match status" value="1"/>
</dbReference>
<name>A0A921E8A8_9BACT</name>
<gene>
    <name evidence="9" type="ORF">K8V47_04530</name>
</gene>
<evidence type="ECO:0000256" key="7">
    <source>
        <dbReference type="SAM" id="Phobius"/>
    </source>
</evidence>
<evidence type="ECO:0000256" key="3">
    <source>
        <dbReference type="ARBA" id="ARBA00022475"/>
    </source>
</evidence>
<evidence type="ECO:0000256" key="5">
    <source>
        <dbReference type="ARBA" id="ARBA00022989"/>
    </source>
</evidence>
<reference evidence="9" key="1">
    <citation type="journal article" date="2021" name="PeerJ">
        <title>Extensive microbial diversity within the chicken gut microbiome revealed by metagenomics and culture.</title>
        <authorList>
            <person name="Gilroy R."/>
            <person name="Ravi A."/>
            <person name="Getino M."/>
            <person name="Pursley I."/>
            <person name="Horton D.L."/>
            <person name="Alikhan N.F."/>
            <person name="Baker D."/>
            <person name="Gharbi K."/>
            <person name="Hall N."/>
            <person name="Watson M."/>
            <person name="Adriaenssens E.M."/>
            <person name="Foster-Nyarko E."/>
            <person name="Jarju S."/>
            <person name="Secka A."/>
            <person name="Antonio M."/>
            <person name="Oren A."/>
            <person name="Chaudhuri R.R."/>
            <person name="La Ragione R."/>
            <person name="Hildebrand F."/>
            <person name="Pallen M.J."/>
        </authorList>
    </citation>
    <scope>NUCLEOTIDE SEQUENCE</scope>
    <source>
        <strain evidence="9">4100</strain>
    </source>
</reference>
<feature type="transmembrane region" description="Helical" evidence="7">
    <location>
        <begin position="16"/>
        <end position="37"/>
    </location>
</feature>
<dbReference type="AlphaFoldDB" id="A0A921E8A8"/>
<evidence type="ECO:0000259" key="8">
    <source>
        <dbReference type="Pfam" id="PF02308"/>
    </source>
</evidence>
<reference evidence="9" key="2">
    <citation type="submission" date="2021-09" db="EMBL/GenBank/DDBJ databases">
        <authorList>
            <person name="Gilroy R."/>
        </authorList>
    </citation>
    <scope>NUCLEOTIDE SEQUENCE</scope>
    <source>
        <strain evidence="9">4100</strain>
    </source>
</reference>
<proteinExistence type="inferred from homology"/>
<dbReference type="EMBL" id="DYXT01000026">
    <property type="protein sequence ID" value="HJE39005.1"/>
    <property type="molecule type" value="Genomic_DNA"/>
</dbReference>
<protein>
    <submittedName>
        <fullName evidence="9">MgtC/SapB family protein</fullName>
    </submittedName>
</protein>
<accession>A0A921E8A8</accession>
<comment type="caution">
    <text evidence="9">The sequence shown here is derived from an EMBL/GenBank/DDBJ whole genome shotgun (WGS) entry which is preliminary data.</text>
</comment>
<evidence type="ECO:0000256" key="2">
    <source>
        <dbReference type="ARBA" id="ARBA00009298"/>
    </source>
</evidence>
<keyword evidence="6 7" id="KW-0472">Membrane</keyword>
<sequence>MDYITDILRDCFSSELTLPACIWRMLLSMLLGCAVGVERKRKGQTAGIRTFALISMGATLAMLVSIYVPQELMGKNDGDPTRIAAQVVSGIGFLGAGAIIQMKGSVRGLTTAAGIWMVAMIGLAVGCGLYAISVIATLMVMFILILLENIEHRMSMGSFSRTIRLSLPSIVTDIDPYREVLHQHGGQLVNLFVQYDYEKLQTNLNLIILINESASYTKLLDSLGKVYPTDSIAITSQPGF</sequence>
<dbReference type="Proteomes" id="UP000711407">
    <property type="component" value="Unassembled WGS sequence"/>
</dbReference>
<evidence type="ECO:0000313" key="9">
    <source>
        <dbReference type="EMBL" id="HJE39005.1"/>
    </source>
</evidence>
<comment type="similarity">
    <text evidence="2">Belongs to the MgtC/SapB family.</text>
</comment>
<keyword evidence="4 7" id="KW-0812">Transmembrane</keyword>
<organism evidence="9 10">
    <name type="scientific">Candidatus Amulumruptor caecigallinarius</name>
    <dbReference type="NCBI Taxonomy" id="2109911"/>
    <lineage>
        <taxon>Bacteria</taxon>
        <taxon>Pseudomonadati</taxon>
        <taxon>Bacteroidota</taxon>
        <taxon>Bacteroidia</taxon>
        <taxon>Bacteroidales</taxon>
        <taxon>Muribaculaceae</taxon>
        <taxon>Candidatus Amulumruptor</taxon>
    </lineage>
</organism>
<dbReference type="GO" id="GO:0005886">
    <property type="term" value="C:plasma membrane"/>
    <property type="evidence" value="ECO:0007669"/>
    <property type="project" value="UniProtKB-SubCell"/>
</dbReference>
<feature type="transmembrane region" description="Helical" evidence="7">
    <location>
        <begin position="114"/>
        <end position="147"/>
    </location>
</feature>
<dbReference type="InterPro" id="IPR049177">
    <property type="entry name" value="MgtC_SapB_SrpB_YhiD_N"/>
</dbReference>
<dbReference type="PANTHER" id="PTHR33778:SF1">
    <property type="entry name" value="MAGNESIUM TRANSPORTER YHID-RELATED"/>
    <property type="match status" value="1"/>
</dbReference>
<dbReference type="PANTHER" id="PTHR33778">
    <property type="entry name" value="PROTEIN MGTC"/>
    <property type="match status" value="1"/>
</dbReference>
<dbReference type="PRINTS" id="PR01837">
    <property type="entry name" value="MGTCSAPBPROT"/>
</dbReference>
<evidence type="ECO:0000256" key="1">
    <source>
        <dbReference type="ARBA" id="ARBA00004651"/>
    </source>
</evidence>
<feature type="transmembrane region" description="Helical" evidence="7">
    <location>
        <begin position="83"/>
        <end position="102"/>
    </location>
</feature>
<evidence type="ECO:0000313" key="10">
    <source>
        <dbReference type="Proteomes" id="UP000711407"/>
    </source>
</evidence>
<comment type="subcellular location">
    <subcellularLocation>
        <location evidence="1">Cell membrane</location>
        <topology evidence="1">Multi-pass membrane protein</topology>
    </subcellularLocation>
</comment>
<feature type="transmembrane region" description="Helical" evidence="7">
    <location>
        <begin position="49"/>
        <end position="68"/>
    </location>
</feature>
<feature type="domain" description="MgtC/SapB/SrpB/YhiD N-terminal" evidence="8">
    <location>
        <begin position="25"/>
        <end position="152"/>
    </location>
</feature>
<keyword evidence="3" id="KW-1003">Cell membrane</keyword>
<keyword evidence="5 7" id="KW-1133">Transmembrane helix</keyword>